<dbReference type="Proteomes" id="UP000483078">
    <property type="component" value="Unassembled WGS sequence"/>
</dbReference>
<accession>A0A7C9HAH0</accession>
<dbReference type="Pfam" id="PF03739">
    <property type="entry name" value="LptF_LptG"/>
    <property type="match status" value="1"/>
</dbReference>
<dbReference type="InterPro" id="IPR005495">
    <property type="entry name" value="LptG/LptF_permease"/>
</dbReference>
<dbReference type="InterPro" id="IPR030923">
    <property type="entry name" value="LptG"/>
</dbReference>
<feature type="transmembrane region" description="Helical" evidence="6">
    <location>
        <begin position="305"/>
        <end position="325"/>
    </location>
</feature>
<dbReference type="PANTHER" id="PTHR33529:SF2">
    <property type="entry name" value="LIPOPOLYSACCHARIDE EXPORT SYSTEM PERMEASE PROTEIN LPTG"/>
    <property type="match status" value="1"/>
</dbReference>
<gene>
    <name evidence="7" type="primary">lptG</name>
    <name evidence="7" type="ORF">FH759_06300</name>
</gene>
<keyword evidence="4 6" id="KW-1133">Transmembrane helix</keyword>
<feature type="transmembrane region" description="Helical" evidence="6">
    <location>
        <begin position="12"/>
        <end position="32"/>
    </location>
</feature>
<feature type="transmembrane region" description="Helical" evidence="6">
    <location>
        <begin position="59"/>
        <end position="79"/>
    </location>
</feature>
<keyword evidence="3 6" id="KW-0812">Transmembrane</keyword>
<dbReference type="GO" id="GO:0055085">
    <property type="term" value="P:transmembrane transport"/>
    <property type="evidence" value="ECO:0007669"/>
    <property type="project" value="InterPro"/>
</dbReference>
<evidence type="ECO:0000256" key="5">
    <source>
        <dbReference type="ARBA" id="ARBA00023136"/>
    </source>
</evidence>
<organism evidence="7 8">
    <name type="scientific">Sediminimonas qiaohouensis</name>
    <dbReference type="NCBI Taxonomy" id="552061"/>
    <lineage>
        <taxon>Bacteria</taxon>
        <taxon>Pseudomonadati</taxon>
        <taxon>Pseudomonadota</taxon>
        <taxon>Alphaproteobacteria</taxon>
        <taxon>Rhodobacterales</taxon>
        <taxon>Roseobacteraceae</taxon>
        <taxon>Sediminimonas</taxon>
    </lineage>
</organism>
<sequence length="365" mass="40336">MILHRYFATKFLLIYMSILAVFFVLLTMVDLIEQVQRYSTRDLAFFDLFKLTLLNVPEGLYNIMPLVMILSTVTLFLGLARSSELVVTRAAGRSALSSLMAPLVVACAIGVLAVAMLNPIVAATTKRYHTLSTTYRTGSTDVLSISAEGLWLRQGGPEGQTVIRATRANPNGTVLFDVTFISYAADDGPNRRIHAKSAQLRDGEWQLQGARVWPLGSGVNPQEGVLDRQNMVLPSTLTQERIQDSFGNPNSVHFWDLPTYIQQLRAAGFSARRHAVWYHMEMARPLFLMAMVLISAAFTMRHVRFARSSISVLAAILLGFGLYYIRNFAQALGENGQIPVVLAAWAPPVASIFLATGLVLHMEDG</sequence>
<evidence type="ECO:0000256" key="3">
    <source>
        <dbReference type="ARBA" id="ARBA00022692"/>
    </source>
</evidence>
<keyword evidence="5 6" id="KW-0472">Membrane</keyword>
<evidence type="ECO:0000256" key="2">
    <source>
        <dbReference type="ARBA" id="ARBA00022475"/>
    </source>
</evidence>
<dbReference type="EMBL" id="VENJ01000006">
    <property type="protein sequence ID" value="MTJ04289.1"/>
    <property type="molecule type" value="Genomic_DNA"/>
</dbReference>
<evidence type="ECO:0000256" key="4">
    <source>
        <dbReference type="ARBA" id="ARBA00022989"/>
    </source>
</evidence>
<comment type="caution">
    <text evidence="7">The sequence shown here is derived from an EMBL/GenBank/DDBJ whole genome shotgun (WGS) entry which is preliminary data.</text>
</comment>
<evidence type="ECO:0000313" key="8">
    <source>
        <dbReference type="Proteomes" id="UP000483078"/>
    </source>
</evidence>
<comment type="subcellular location">
    <subcellularLocation>
        <location evidence="1">Cell membrane</location>
        <topology evidence="1">Multi-pass membrane protein</topology>
    </subcellularLocation>
</comment>
<name>A0A7C9HAH0_9RHOB</name>
<feature type="transmembrane region" description="Helical" evidence="6">
    <location>
        <begin position="99"/>
        <end position="121"/>
    </location>
</feature>
<feature type="transmembrane region" description="Helical" evidence="6">
    <location>
        <begin position="282"/>
        <end position="299"/>
    </location>
</feature>
<evidence type="ECO:0000256" key="1">
    <source>
        <dbReference type="ARBA" id="ARBA00004651"/>
    </source>
</evidence>
<proteinExistence type="predicted"/>
<dbReference type="RefSeq" id="WP_273248890.1">
    <property type="nucleotide sequence ID" value="NZ_VENJ01000006.1"/>
</dbReference>
<evidence type="ECO:0000256" key="6">
    <source>
        <dbReference type="SAM" id="Phobius"/>
    </source>
</evidence>
<dbReference type="GO" id="GO:0043190">
    <property type="term" value="C:ATP-binding cassette (ABC) transporter complex"/>
    <property type="evidence" value="ECO:0007669"/>
    <property type="project" value="InterPro"/>
</dbReference>
<dbReference type="AlphaFoldDB" id="A0A7C9HAH0"/>
<reference evidence="7 8" key="1">
    <citation type="submission" date="2019-06" db="EMBL/GenBank/DDBJ databases">
        <title>Enrichment of Autotrophic Halophilic Microorganisms from Red Sea Brine Pool Using Microbial Electrosynthesis System.</title>
        <authorList>
            <person name="Alqahtani M.F."/>
            <person name="Bajracharya S."/>
            <person name="Katuri K.P."/>
            <person name="Ali M."/>
            <person name="Saikaly P.E."/>
        </authorList>
    </citation>
    <scope>NUCLEOTIDE SEQUENCE [LARGE SCALE GENOMIC DNA]</scope>
    <source>
        <strain evidence="7">MES6</strain>
    </source>
</reference>
<protein>
    <submittedName>
        <fullName evidence="7">LPS export ABC transporter permease LptG</fullName>
    </submittedName>
</protein>
<keyword evidence="2" id="KW-1003">Cell membrane</keyword>
<dbReference type="NCBIfam" id="TIGR04408">
    <property type="entry name" value="LptG_lptG"/>
    <property type="match status" value="1"/>
</dbReference>
<dbReference type="GO" id="GO:0015920">
    <property type="term" value="P:lipopolysaccharide transport"/>
    <property type="evidence" value="ECO:0007669"/>
    <property type="project" value="TreeGrafter"/>
</dbReference>
<evidence type="ECO:0000313" key="7">
    <source>
        <dbReference type="EMBL" id="MTJ04289.1"/>
    </source>
</evidence>
<feature type="transmembrane region" description="Helical" evidence="6">
    <location>
        <begin position="337"/>
        <end position="360"/>
    </location>
</feature>
<dbReference type="PANTHER" id="PTHR33529">
    <property type="entry name" value="SLR0882 PROTEIN-RELATED"/>
    <property type="match status" value="1"/>
</dbReference>